<dbReference type="KEGG" id="dalk:DSCA_29190"/>
<dbReference type="InterPro" id="IPR036188">
    <property type="entry name" value="FAD/NAD-bd_sf"/>
</dbReference>
<dbReference type="AlphaFoldDB" id="A0A5K7YMA6"/>
<feature type="domain" description="FAD dependent oxidoreductase" evidence="1">
    <location>
        <begin position="2"/>
        <end position="365"/>
    </location>
</feature>
<dbReference type="InterPro" id="IPR006076">
    <property type="entry name" value="FAD-dep_OxRdtase"/>
</dbReference>
<proteinExistence type="predicted"/>
<evidence type="ECO:0000259" key="1">
    <source>
        <dbReference type="Pfam" id="PF01266"/>
    </source>
</evidence>
<dbReference type="Gene3D" id="3.30.9.10">
    <property type="entry name" value="D-Amino Acid Oxidase, subunit A, domain 2"/>
    <property type="match status" value="1"/>
</dbReference>
<dbReference type="GO" id="GO:0005737">
    <property type="term" value="C:cytoplasm"/>
    <property type="evidence" value="ECO:0007669"/>
    <property type="project" value="TreeGrafter"/>
</dbReference>
<dbReference type="RefSeq" id="WP_231716492.1">
    <property type="nucleotide sequence ID" value="NZ_AP021874.1"/>
</dbReference>
<evidence type="ECO:0000313" key="2">
    <source>
        <dbReference type="EMBL" id="BBO68989.1"/>
    </source>
</evidence>
<protein>
    <submittedName>
        <fullName evidence="2">FAD-dependent oxidoreductase</fullName>
    </submittedName>
</protein>
<dbReference type="EMBL" id="AP021874">
    <property type="protein sequence ID" value="BBO68989.1"/>
    <property type="molecule type" value="Genomic_DNA"/>
</dbReference>
<organism evidence="2 3">
    <name type="scientific">Desulfosarcina alkanivorans</name>
    <dbReference type="NCBI Taxonomy" id="571177"/>
    <lineage>
        <taxon>Bacteria</taxon>
        <taxon>Pseudomonadati</taxon>
        <taxon>Thermodesulfobacteriota</taxon>
        <taxon>Desulfobacteria</taxon>
        <taxon>Desulfobacterales</taxon>
        <taxon>Desulfosarcinaceae</taxon>
        <taxon>Desulfosarcina</taxon>
    </lineage>
</organism>
<name>A0A5K7YMA6_9BACT</name>
<dbReference type="PANTHER" id="PTHR13847:SF285">
    <property type="entry name" value="FAD DEPENDENT OXIDOREDUCTASE DOMAIN-CONTAINING PROTEIN"/>
    <property type="match status" value="1"/>
</dbReference>
<dbReference type="Pfam" id="PF01266">
    <property type="entry name" value="DAO"/>
    <property type="match status" value="1"/>
</dbReference>
<dbReference type="Gene3D" id="3.50.50.60">
    <property type="entry name" value="FAD/NAD(P)-binding domain"/>
    <property type="match status" value="1"/>
</dbReference>
<dbReference type="SUPFAM" id="SSF51905">
    <property type="entry name" value="FAD/NAD(P)-binding domain"/>
    <property type="match status" value="1"/>
</dbReference>
<gene>
    <name evidence="2" type="ORF">DSCA_29190</name>
</gene>
<reference evidence="2 3" key="1">
    <citation type="submission" date="2019-11" db="EMBL/GenBank/DDBJ databases">
        <title>Comparative genomics of hydrocarbon-degrading Desulfosarcina strains.</title>
        <authorList>
            <person name="Watanabe M."/>
            <person name="Kojima H."/>
            <person name="Fukui M."/>
        </authorList>
    </citation>
    <scope>NUCLEOTIDE SEQUENCE [LARGE SCALE GENOMIC DNA]</scope>
    <source>
        <strain evidence="2 3">PL12</strain>
    </source>
</reference>
<accession>A0A5K7YMA6</accession>
<evidence type="ECO:0000313" key="3">
    <source>
        <dbReference type="Proteomes" id="UP000427906"/>
    </source>
</evidence>
<sequence length="419" mass="46956">MDVAIVGGGFTGLSSAYHLKQAEPDLRIAILESQVVGFGASGRNGGFNMTLFGLTLGITALRFGRRKARAAHLYMEKAVDLLHDLVGELNLDCDYEHRGFLRVATSEKYKARIQEEIELAHQLGLEGISWLDKHQLAREVNSPMYLGAWWEPRCGILNPAKLAWSWKDKLVPMGVDLYESTPVTDISKGSGKVLLDTPGGRVRADKVVMATNAWSHFFPGLRRKQIPVWTHIVLTEPISGRQFEQIGWQHRQGIEDARNLVHYYRLTADNRLLMGGRDVSLSSGTDMDRDLSPPVFDGLKKDVRQLFPVLKDIRFTHEWGGPVSVPLDMAPALGYLGDKNVVYSLGCVGHGVSLTHLNGKTLCDLVLERRTDLTDVFFVNRRTLPWPPGVLKNMAVKAIMRYMHWEDRRFDAPAVSGME</sequence>
<dbReference type="PANTHER" id="PTHR13847">
    <property type="entry name" value="SARCOSINE DEHYDROGENASE-RELATED"/>
    <property type="match status" value="1"/>
</dbReference>
<keyword evidence="3" id="KW-1185">Reference proteome</keyword>
<dbReference type="Proteomes" id="UP000427906">
    <property type="component" value="Chromosome"/>
</dbReference>